<dbReference type="PANTHER" id="PTHR30632">
    <property type="entry name" value="MOLYBDATE-BINDING PERIPLASMIC PROTEIN"/>
    <property type="match status" value="1"/>
</dbReference>
<name>A0AAX3E7G7_9EURY</name>
<dbReference type="SUPFAM" id="SSF53850">
    <property type="entry name" value="Periplasmic binding protein-like II"/>
    <property type="match status" value="1"/>
</dbReference>
<dbReference type="EMBL" id="CP109831">
    <property type="protein sequence ID" value="UYU18020.1"/>
    <property type="molecule type" value="Genomic_DNA"/>
</dbReference>
<sequence length="275" mass="28871">MKASTPATLVALTLMITAGLLVAGCTTTGETSEETTLTVFTAASLTGAFTDIGKAYEAQNGNVRIDLVFDGSQALRTQIEQGANPDVFVSASTKHMKALQDGGFMDDGTVAPFLGNSMALIVPADNPANITGLADLAKPGTKIVIGTKDVPFGDYTRQVLDKMAADPAYGEAYREAVMENVISEETAVSSVVPKLTLGEADAAFVYKSDVSKDDLDKVTRIEVPAEYNVMATYPLGILADSPHKAEAESFIAFVRGPDGSAILTEYGFDPIPAES</sequence>
<dbReference type="KEGG" id="msum:OH143_09965"/>
<evidence type="ECO:0000256" key="1">
    <source>
        <dbReference type="ARBA" id="ARBA00022723"/>
    </source>
</evidence>
<keyword evidence="4" id="KW-1185">Reference proteome</keyword>
<dbReference type="AlphaFoldDB" id="A0AAX3E7G7"/>
<dbReference type="GO" id="GO:0046872">
    <property type="term" value="F:metal ion binding"/>
    <property type="evidence" value="ECO:0007669"/>
    <property type="project" value="UniProtKB-KW"/>
</dbReference>
<dbReference type="Gene3D" id="3.40.190.10">
    <property type="entry name" value="Periplasmic binding protein-like II"/>
    <property type="match status" value="2"/>
</dbReference>
<dbReference type="CDD" id="cd13538">
    <property type="entry name" value="PBP2_ModA_like_1"/>
    <property type="match status" value="1"/>
</dbReference>
<dbReference type="PROSITE" id="PS51257">
    <property type="entry name" value="PROKAR_LIPOPROTEIN"/>
    <property type="match status" value="1"/>
</dbReference>
<protein>
    <submittedName>
        <fullName evidence="3">Molybdate ABC transporter substrate-binding protein</fullName>
    </submittedName>
</protein>
<dbReference type="GO" id="GO:0030973">
    <property type="term" value="F:molybdate ion binding"/>
    <property type="evidence" value="ECO:0007669"/>
    <property type="project" value="TreeGrafter"/>
</dbReference>
<evidence type="ECO:0000256" key="2">
    <source>
        <dbReference type="ARBA" id="ARBA00022729"/>
    </source>
</evidence>
<gene>
    <name evidence="3" type="primary">modA</name>
    <name evidence="3" type="ORF">OH143_09965</name>
</gene>
<dbReference type="PIRSF" id="PIRSF004846">
    <property type="entry name" value="ModA"/>
    <property type="match status" value="1"/>
</dbReference>
<keyword evidence="1" id="KW-0479">Metal-binding</keyword>
<organism evidence="3 4">
    <name type="scientific">Methanoculleus submarinus</name>
    <dbReference type="NCBI Taxonomy" id="204050"/>
    <lineage>
        <taxon>Archaea</taxon>
        <taxon>Methanobacteriati</taxon>
        <taxon>Methanobacteriota</taxon>
        <taxon>Stenosarchaea group</taxon>
        <taxon>Methanomicrobia</taxon>
        <taxon>Methanomicrobiales</taxon>
        <taxon>Methanomicrobiaceae</taxon>
        <taxon>Methanoculleus</taxon>
    </lineage>
</organism>
<dbReference type="GeneID" id="4846438"/>
<dbReference type="Proteomes" id="UP001156196">
    <property type="component" value="Chromosome"/>
</dbReference>
<proteinExistence type="predicted"/>
<keyword evidence="2" id="KW-0732">Signal</keyword>
<evidence type="ECO:0000313" key="4">
    <source>
        <dbReference type="Proteomes" id="UP001156196"/>
    </source>
</evidence>
<dbReference type="InterPro" id="IPR005950">
    <property type="entry name" value="ModA"/>
</dbReference>
<dbReference type="InterPro" id="IPR050682">
    <property type="entry name" value="ModA/WtpA"/>
</dbReference>
<dbReference type="NCBIfam" id="TIGR01256">
    <property type="entry name" value="modA"/>
    <property type="match status" value="1"/>
</dbReference>
<dbReference type="GO" id="GO:0015689">
    <property type="term" value="P:molybdate ion transport"/>
    <property type="evidence" value="ECO:0007669"/>
    <property type="project" value="InterPro"/>
</dbReference>
<reference evidence="3" key="1">
    <citation type="submission" date="2022-10" db="EMBL/GenBank/DDBJ databases">
        <title>Complete genome of Methanoculleus submarinus DSM 15122.</title>
        <authorList>
            <person name="Chen S.-C."/>
            <person name="Lai S.-J."/>
            <person name="You Y.-T."/>
        </authorList>
    </citation>
    <scope>NUCLEOTIDE SEQUENCE</scope>
    <source>
        <strain evidence="3">DSM 15122</strain>
    </source>
</reference>
<accession>A0AAX3E7G7</accession>
<dbReference type="PANTHER" id="PTHR30632:SF0">
    <property type="entry name" value="SULFATE-BINDING PROTEIN"/>
    <property type="match status" value="1"/>
</dbReference>
<dbReference type="Pfam" id="PF13531">
    <property type="entry name" value="SBP_bac_11"/>
    <property type="match status" value="1"/>
</dbReference>
<dbReference type="RefSeq" id="WP_011843493.1">
    <property type="nucleotide sequence ID" value="NZ_CP109831.1"/>
</dbReference>
<evidence type="ECO:0000313" key="3">
    <source>
        <dbReference type="EMBL" id="UYU18020.1"/>
    </source>
</evidence>
<dbReference type="GeneID" id="76731219"/>